<feature type="transmembrane region" description="Helical" evidence="8">
    <location>
        <begin position="194"/>
        <end position="211"/>
    </location>
</feature>
<feature type="transmembrane region" description="Helical" evidence="8">
    <location>
        <begin position="83"/>
        <end position="107"/>
    </location>
</feature>
<keyword evidence="5" id="KW-0571">Peptide transport</keyword>
<keyword evidence="11" id="KW-1185">Reference proteome</keyword>
<evidence type="ECO:0000256" key="2">
    <source>
        <dbReference type="ARBA" id="ARBA00022448"/>
    </source>
</evidence>
<evidence type="ECO:0000256" key="8">
    <source>
        <dbReference type="SAM" id="Phobius"/>
    </source>
</evidence>
<feature type="transmembrane region" description="Helical" evidence="8">
    <location>
        <begin position="363"/>
        <end position="383"/>
    </location>
</feature>
<comment type="subcellular location">
    <subcellularLocation>
        <location evidence="1">Cell membrane</location>
        <topology evidence="1">Multi-pass membrane protein</topology>
    </subcellularLocation>
</comment>
<evidence type="ECO:0000256" key="4">
    <source>
        <dbReference type="ARBA" id="ARBA00022692"/>
    </source>
</evidence>
<name>A0ABU2A8F1_9BURK</name>
<dbReference type="InterPro" id="IPR020846">
    <property type="entry name" value="MFS_dom"/>
</dbReference>
<feature type="transmembrane region" description="Helical" evidence="8">
    <location>
        <begin position="231"/>
        <end position="252"/>
    </location>
</feature>
<feature type="transmembrane region" description="Helical" evidence="8">
    <location>
        <begin position="145"/>
        <end position="167"/>
    </location>
</feature>
<dbReference type="EMBL" id="JAVDXV010000004">
    <property type="protein sequence ID" value="MDR7333473.1"/>
    <property type="molecule type" value="Genomic_DNA"/>
</dbReference>
<dbReference type="InterPro" id="IPR001807">
    <property type="entry name" value="ClC"/>
</dbReference>
<proteinExistence type="predicted"/>
<dbReference type="InterPro" id="IPR005279">
    <property type="entry name" value="Dipep/tripep_permease"/>
</dbReference>
<evidence type="ECO:0000313" key="11">
    <source>
        <dbReference type="Proteomes" id="UP001180825"/>
    </source>
</evidence>
<feature type="transmembrane region" description="Helical" evidence="8">
    <location>
        <begin position="336"/>
        <end position="357"/>
    </location>
</feature>
<feature type="transmembrane region" description="Helical" evidence="8">
    <location>
        <begin position="297"/>
        <end position="324"/>
    </location>
</feature>
<accession>A0ABU2A8F1</accession>
<feature type="transmembrane region" description="Helical" evidence="8">
    <location>
        <begin position="60"/>
        <end position="77"/>
    </location>
</feature>
<dbReference type="PANTHER" id="PTHR23517">
    <property type="entry name" value="RESISTANCE PROTEIN MDTM, PUTATIVE-RELATED-RELATED"/>
    <property type="match status" value="1"/>
</dbReference>
<keyword evidence="6 8" id="KW-1133">Transmembrane helix</keyword>
<dbReference type="Proteomes" id="UP001180825">
    <property type="component" value="Unassembled WGS sequence"/>
</dbReference>
<dbReference type="PANTHER" id="PTHR23517:SF15">
    <property type="entry name" value="PROTON-DEPENDENT OLIGOPEPTIDE FAMILY TRANSPORT PROTEIN"/>
    <property type="match status" value="1"/>
</dbReference>
<dbReference type="NCBIfam" id="TIGR00924">
    <property type="entry name" value="yjdL_sub1_fam"/>
    <property type="match status" value="1"/>
</dbReference>
<dbReference type="PRINTS" id="PR00762">
    <property type="entry name" value="CLCHANNEL"/>
</dbReference>
<evidence type="ECO:0000259" key="9">
    <source>
        <dbReference type="PROSITE" id="PS50850"/>
    </source>
</evidence>
<dbReference type="InterPro" id="IPR000109">
    <property type="entry name" value="POT_fam"/>
</dbReference>
<keyword evidence="3" id="KW-1003">Cell membrane</keyword>
<sequence>MWERFSFYGVRSLLVLYLVEALQYSRADALSVYGMYTGSAFFCAIFGGWLADRFLGQRRAVVLGMALMMAGHIALGLDQPIGLALGLLAVGTGLFKPTTTAMVGALYTPNDARRQSGYTVFYMGINIGAALSALIGGYLAQRHGWGYGFMAAAVGMAIGVVVFMAGWRWLPPVPPPAPEPARAAWTDASARRRIQVILLMSVVAICFYLGYEQAAGVMTLFVRDHVSPQFLGLELTAAQFLAVNPVLVILLAPPSARLLARLDWPEFRVQGLGMLILGVSFLLLQALQGLAAQGEVVPAWMMVGVIGVQTVAELLVVPIGLAVVSRYGPAGWGSTLMGAWMLAKATAGLLAGQLYGWLEPTGLSLYLVVTAISFAGGVLLLSVSGALRRYAGMGGGA</sequence>
<dbReference type="SUPFAM" id="SSF103473">
    <property type="entry name" value="MFS general substrate transporter"/>
    <property type="match status" value="1"/>
</dbReference>
<dbReference type="CDD" id="cd17346">
    <property type="entry name" value="MFS_DtpA_like"/>
    <property type="match status" value="1"/>
</dbReference>
<gene>
    <name evidence="10" type="ORF">J2X21_002607</name>
</gene>
<feature type="transmembrane region" description="Helical" evidence="8">
    <location>
        <begin position="119"/>
        <end position="139"/>
    </location>
</feature>
<feature type="transmembrane region" description="Helical" evidence="8">
    <location>
        <begin position="272"/>
        <end position="291"/>
    </location>
</feature>
<dbReference type="Gene3D" id="1.20.1250.20">
    <property type="entry name" value="MFS general substrate transporter like domains"/>
    <property type="match status" value="2"/>
</dbReference>
<protein>
    <submittedName>
        <fullName evidence="10">POT family proton-dependent oligopeptide transporter</fullName>
    </submittedName>
</protein>
<dbReference type="PROSITE" id="PS50850">
    <property type="entry name" value="MFS"/>
    <property type="match status" value="1"/>
</dbReference>
<evidence type="ECO:0000256" key="3">
    <source>
        <dbReference type="ARBA" id="ARBA00022475"/>
    </source>
</evidence>
<dbReference type="Pfam" id="PF00854">
    <property type="entry name" value="PTR2"/>
    <property type="match status" value="2"/>
</dbReference>
<evidence type="ECO:0000256" key="1">
    <source>
        <dbReference type="ARBA" id="ARBA00004651"/>
    </source>
</evidence>
<evidence type="ECO:0000313" key="10">
    <source>
        <dbReference type="EMBL" id="MDR7333473.1"/>
    </source>
</evidence>
<evidence type="ECO:0000256" key="6">
    <source>
        <dbReference type="ARBA" id="ARBA00022989"/>
    </source>
</evidence>
<reference evidence="10 11" key="1">
    <citation type="submission" date="2023-07" db="EMBL/GenBank/DDBJ databases">
        <title>Sorghum-associated microbial communities from plants grown in Nebraska, USA.</title>
        <authorList>
            <person name="Schachtman D."/>
        </authorList>
    </citation>
    <scope>NUCLEOTIDE SEQUENCE [LARGE SCALE GENOMIC DNA]</scope>
    <source>
        <strain evidence="10 11">BE316</strain>
    </source>
</reference>
<feature type="transmembrane region" description="Helical" evidence="8">
    <location>
        <begin position="31"/>
        <end position="51"/>
    </location>
</feature>
<feature type="domain" description="Major facilitator superfamily (MFS) profile" evidence="9">
    <location>
        <begin position="1"/>
        <end position="388"/>
    </location>
</feature>
<dbReference type="InterPro" id="IPR050171">
    <property type="entry name" value="MFS_Transporters"/>
</dbReference>
<keyword evidence="4 8" id="KW-0812">Transmembrane</keyword>
<evidence type="ECO:0000256" key="7">
    <source>
        <dbReference type="ARBA" id="ARBA00023136"/>
    </source>
</evidence>
<evidence type="ECO:0000256" key="5">
    <source>
        <dbReference type="ARBA" id="ARBA00022856"/>
    </source>
</evidence>
<keyword evidence="7 8" id="KW-0472">Membrane</keyword>
<keyword evidence="2" id="KW-0813">Transport</keyword>
<comment type="caution">
    <text evidence="10">The sequence shown here is derived from an EMBL/GenBank/DDBJ whole genome shotgun (WGS) entry which is preliminary data.</text>
</comment>
<organism evidence="10 11">
    <name type="scientific">Roseateles asaccharophilus</name>
    <dbReference type="NCBI Taxonomy" id="582607"/>
    <lineage>
        <taxon>Bacteria</taxon>
        <taxon>Pseudomonadati</taxon>
        <taxon>Pseudomonadota</taxon>
        <taxon>Betaproteobacteria</taxon>
        <taxon>Burkholderiales</taxon>
        <taxon>Sphaerotilaceae</taxon>
        <taxon>Roseateles</taxon>
    </lineage>
</organism>
<keyword evidence="5" id="KW-0653">Protein transport</keyword>
<dbReference type="InterPro" id="IPR036259">
    <property type="entry name" value="MFS_trans_sf"/>
</dbReference>